<feature type="region of interest" description="Disordered" evidence="1">
    <location>
        <begin position="18"/>
        <end position="45"/>
    </location>
</feature>
<name>A0A1I1IWK6_9SPHI</name>
<sequence>MKGLFIVFSALGLNATVDGPADKRPQETRVSATASRLADSTAVAPKQHGLQAFPTAPMPNAYRGDGCVEMPNAYRGDNCVPMPNLYRSPLVKIPQSDSTSRKPLEFLPQQKKAEPFRIKIKPDTMNNNR</sequence>
<reference evidence="2 3" key="1">
    <citation type="submission" date="2016-10" db="EMBL/GenBank/DDBJ databases">
        <authorList>
            <person name="de Groot N.N."/>
        </authorList>
    </citation>
    <scope>NUCLEOTIDE SEQUENCE [LARGE SCALE GENOMIC DNA]</scope>
    <source>
        <strain evidence="2 3">DSM 22900</strain>
    </source>
</reference>
<feature type="region of interest" description="Disordered" evidence="1">
    <location>
        <begin position="92"/>
        <end position="112"/>
    </location>
</feature>
<dbReference type="Proteomes" id="UP000199577">
    <property type="component" value="Unassembled WGS sequence"/>
</dbReference>
<evidence type="ECO:0000313" key="2">
    <source>
        <dbReference type="EMBL" id="SFC40271.1"/>
    </source>
</evidence>
<dbReference type="STRING" id="623281.SAMN05421747_11069"/>
<keyword evidence="3" id="KW-1185">Reference proteome</keyword>
<accession>A0A1I1IWK6</accession>
<evidence type="ECO:0000256" key="1">
    <source>
        <dbReference type="SAM" id="MobiDB-lite"/>
    </source>
</evidence>
<protein>
    <submittedName>
        <fullName evidence="2">Uncharacterized protein</fullName>
    </submittedName>
</protein>
<dbReference type="OrthoDB" id="798752at2"/>
<dbReference type="EMBL" id="FOLL01000010">
    <property type="protein sequence ID" value="SFC40271.1"/>
    <property type="molecule type" value="Genomic_DNA"/>
</dbReference>
<proteinExistence type="predicted"/>
<organism evidence="2 3">
    <name type="scientific">Parapedobacter composti</name>
    <dbReference type="NCBI Taxonomy" id="623281"/>
    <lineage>
        <taxon>Bacteria</taxon>
        <taxon>Pseudomonadati</taxon>
        <taxon>Bacteroidota</taxon>
        <taxon>Sphingobacteriia</taxon>
        <taxon>Sphingobacteriales</taxon>
        <taxon>Sphingobacteriaceae</taxon>
        <taxon>Parapedobacter</taxon>
    </lineage>
</organism>
<gene>
    <name evidence="2" type="ORF">SAMN05421747_11069</name>
</gene>
<dbReference type="AlphaFoldDB" id="A0A1I1IWK6"/>
<evidence type="ECO:0000313" key="3">
    <source>
        <dbReference type="Proteomes" id="UP000199577"/>
    </source>
</evidence>
<dbReference type="RefSeq" id="WP_090973786.1">
    <property type="nucleotide sequence ID" value="NZ_FOLL01000010.1"/>
</dbReference>